<keyword evidence="4" id="KW-0520">NAD</keyword>
<dbReference type="EMBL" id="JBHSMJ010000006">
    <property type="protein sequence ID" value="MFC5447279.1"/>
    <property type="molecule type" value="Genomic_DNA"/>
</dbReference>
<dbReference type="InterPro" id="IPR036291">
    <property type="entry name" value="NAD(P)-bd_dom_sf"/>
</dbReference>
<dbReference type="InterPro" id="IPR028161">
    <property type="entry name" value="Met8-like"/>
</dbReference>
<dbReference type="SUPFAM" id="SSF75615">
    <property type="entry name" value="Siroheme synthase middle domains-like"/>
    <property type="match status" value="1"/>
</dbReference>
<evidence type="ECO:0000313" key="9">
    <source>
        <dbReference type="Proteomes" id="UP001596044"/>
    </source>
</evidence>
<comment type="caution">
    <text evidence="8">The sequence shown here is derived from an EMBL/GenBank/DDBJ whole genome shotgun (WGS) entry which is preliminary data.</text>
</comment>
<dbReference type="EC" id="1.3.1.76" evidence="2"/>
<dbReference type="NCBIfam" id="TIGR01470">
    <property type="entry name" value="cysG_Nterm"/>
    <property type="match status" value="1"/>
</dbReference>
<evidence type="ECO:0000256" key="2">
    <source>
        <dbReference type="ARBA" id="ARBA00012400"/>
    </source>
</evidence>
<dbReference type="Pfam" id="PF22440">
    <property type="entry name" value="SirC_C"/>
    <property type="match status" value="1"/>
</dbReference>
<dbReference type="InterPro" id="IPR028281">
    <property type="entry name" value="Sirohaem_synthase_central"/>
</dbReference>
<protein>
    <recommendedName>
        <fullName evidence="2">precorrin-2 dehydrogenase</fullName>
        <ecNumber evidence="2">1.3.1.76</ecNumber>
    </recommendedName>
</protein>
<dbReference type="InterPro" id="IPR006367">
    <property type="entry name" value="Sirohaem_synthase_N"/>
</dbReference>
<proteinExistence type="predicted"/>
<keyword evidence="9" id="KW-1185">Reference proteome</keyword>
<evidence type="ECO:0000256" key="4">
    <source>
        <dbReference type="ARBA" id="ARBA00023027"/>
    </source>
</evidence>
<dbReference type="Proteomes" id="UP001596044">
    <property type="component" value="Unassembled WGS sequence"/>
</dbReference>
<name>A0ABW0K266_9BACL</name>
<gene>
    <name evidence="8" type="ORF">ACFPOG_03345</name>
</gene>
<organism evidence="8 9">
    <name type="scientific">Paenibacillus aestuarii</name>
    <dbReference type="NCBI Taxonomy" id="516965"/>
    <lineage>
        <taxon>Bacteria</taxon>
        <taxon>Bacillati</taxon>
        <taxon>Bacillota</taxon>
        <taxon>Bacilli</taxon>
        <taxon>Bacillales</taxon>
        <taxon>Paenibacillaceae</taxon>
        <taxon>Paenibacillus</taxon>
    </lineage>
</organism>
<dbReference type="Pfam" id="PF13241">
    <property type="entry name" value="NAD_binding_7"/>
    <property type="match status" value="1"/>
</dbReference>
<evidence type="ECO:0000256" key="1">
    <source>
        <dbReference type="ARBA" id="ARBA00005010"/>
    </source>
</evidence>
<feature type="domain" description="Siroheme synthase central" evidence="7">
    <location>
        <begin position="128"/>
        <end position="154"/>
    </location>
</feature>
<dbReference type="Pfam" id="PF14824">
    <property type="entry name" value="Sirohm_synth_M"/>
    <property type="match status" value="1"/>
</dbReference>
<dbReference type="RefSeq" id="WP_270884361.1">
    <property type="nucleotide sequence ID" value="NZ_JAQFVF010000068.1"/>
</dbReference>
<evidence type="ECO:0000256" key="3">
    <source>
        <dbReference type="ARBA" id="ARBA00023002"/>
    </source>
</evidence>
<reference evidence="9" key="1">
    <citation type="journal article" date="2019" name="Int. J. Syst. Evol. Microbiol.">
        <title>The Global Catalogue of Microorganisms (GCM) 10K type strain sequencing project: providing services to taxonomists for standard genome sequencing and annotation.</title>
        <authorList>
            <consortium name="The Broad Institute Genomics Platform"/>
            <consortium name="The Broad Institute Genome Sequencing Center for Infectious Disease"/>
            <person name="Wu L."/>
            <person name="Ma J."/>
        </authorList>
    </citation>
    <scope>NUCLEOTIDE SEQUENCE [LARGE SCALE GENOMIC DNA]</scope>
    <source>
        <strain evidence="9">KACC 11904</strain>
    </source>
</reference>
<keyword evidence="3" id="KW-0560">Oxidoreductase</keyword>
<evidence type="ECO:0000259" key="7">
    <source>
        <dbReference type="Pfam" id="PF14824"/>
    </source>
</evidence>
<sequence>MKHPYPIMLDLIGTRSLVVGGGRIAERKVRSLVQAGAHVTVLSPDFTDGLVEMGQRSEIKLIEERFSEAWLREQTASALKACRLVIAATDSAEVNQAVCAAARRWGMFVNVVDQPELSTFILPSVVRRGKLVIAVSSGGASPSFARKIARELEQSYGEEYELYLDFLSEFRLKIQAVIADKQARQQLFQEMLAWDVLPRIRAGTFADWKDKLFRAFDQEPAIATIRAFGRGI</sequence>
<dbReference type="Gene3D" id="3.40.50.720">
    <property type="entry name" value="NAD(P)-binding Rossmann-like Domain"/>
    <property type="match status" value="1"/>
</dbReference>
<dbReference type="Gene3D" id="1.10.8.610">
    <property type="entry name" value="SirC, precorrin-2 dehydrogenase, C-terminal helical domain-like"/>
    <property type="match status" value="1"/>
</dbReference>
<dbReference type="PANTHER" id="PTHR35330">
    <property type="entry name" value="SIROHEME BIOSYNTHESIS PROTEIN MET8"/>
    <property type="match status" value="1"/>
</dbReference>
<accession>A0ABW0K266</accession>
<evidence type="ECO:0000256" key="5">
    <source>
        <dbReference type="ARBA" id="ARBA00023244"/>
    </source>
</evidence>
<dbReference type="SUPFAM" id="SSF51735">
    <property type="entry name" value="NAD(P)-binding Rossmann-fold domains"/>
    <property type="match status" value="1"/>
</dbReference>
<dbReference type="InterPro" id="IPR042518">
    <property type="entry name" value="SirC_C"/>
</dbReference>
<comment type="catalytic activity">
    <reaction evidence="6">
        <text>precorrin-2 + NAD(+) = sirohydrochlorin + NADH + 2 H(+)</text>
        <dbReference type="Rhea" id="RHEA:15613"/>
        <dbReference type="ChEBI" id="CHEBI:15378"/>
        <dbReference type="ChEBI" id="CHEBI:57540"/>
        <dbReference type="ChEBI" id="CHEBI:57945"/>
        <dbReference type="ChEBI" id="CHEBI:58351"/>
        <dbReference type="ChEBI" id="CHEBI:58827"/>
        <dbReference type="EC" id="1.3.1.76"/>
    </reaction>
</comment>
<evidence type="ECO:0000256" key="6">
    <source>
        <dbReference type="ARBA" id="ARBA00047561"/>
    </source>
</evidence>
<comment type="pathway">
    <text evidence="1">Porphyrin-containing compound metabolism; siroheme biosynthesis; sirohydrochlorin from precorrin-2: step 1/1.</text>
</comment>
<keyword evidence="5" id="KW-0627">Porphyrin biosynthesis</keyword>
<evidence type="ECO:0000313" key="8">
    <source>
        <dbReference type="EMBL" id="MFC5447279.1"/>
    </source>
</evidence>
<dbReference type="PANTHER" id="PTHR35330:SF1">
    <property type="entry name" value="SIROHEME BIOSYNTHESIS PROTEIN MET8"/>
    <property type="match status" value="1"/>
</dbReference>